<evidence type="ECO:0000313" key="2">
    <source>
        <dbReference type="Proteomes" id="UP001320706"/>
    </source>
</evidence>
<dbReference type="EMBL" id="JAMKPW020000022">
    <property type="protein sequence ID" value="KAK8206723.1"/>
    <property type="molecule type" value="Genomic_DNA"/>
</dbReference>
<gene>
    <name evidence="1" type="ORF">M8818_004557</name>
</gene>
<proteinExistence type="predicted"/>
<dbReference type="Proteomes" id="UP001320706">
    <property type="component" value="Unassembled WGS sequence"/>
</dbReference>
<organism evidence="1 2">
    <name type="scientific">Zalaria obscura</name>
    <dbReference type="NCBI Taxonomy" id="2024903"/>
    <lineage>
        <taxon>Eukaryota</taxon>
        <taxon>Fungi</taxon>
        <taxon>Dikarya</taxon>
        <taxon>Ascomycota</taxon>
        <taxon>Pezizomycotina</taxon>
        <taxon>Dothideomycetes</taxon>
        <taxon>Dothideomycetidae</taxon>
        <taxon>Dothideales</taxon>
        <taxon>Zalariaceae</taxon>
        <taxon>Zalaria</taxon>
    </lineage>
</organism>
<keyword evidence="2" id="KW-1185">Reference proteome</keyword>
<evidence type="ECO:0000313" key="1">
    <source>
        <dbReference type="EMBL" id="KAK8206723.1"/>
    </source>
</evidence>
<comment type="caution">
    <text evidence="1">The sequence shown here is derived from an EMBL/GenBank/DDBJ whole genome shotgun (WGS) entry which is preliminary data.</text>
</comment>
<protein>
    <submittedName>
        <fullName evidence="1">Uncharacterized protein</fullName>
    </submittedName>
</protein>
<reference evidence="1" key="1">
    <citation type="submission" date="2024-02" db="EMBL/GenBank/DDBJ databases">
        <title>Metagenome Assembled Genome of Zalaria obscura JY119.</title>
        <authorList>
            <person name="Vighnesh L."/>
            <person name="Jagadeeshwari U."/>
            <person name="Venkata Ramana C."/>
            <person name="Sasikala C."/>
        </authorList>
    </citation>
    <scope>NUCLEOTIDE SEQUENCE</scope>
    <source>
        <strain evidence="1">JY119</strain>
    </source>
</reference>
<accession>A0ACC3SBX1</accession>
<sequence length="551" mass="60528">MTQFWAPTVVRVTGDESMKGQLYQMEDGTLKCNFPHRLVLMANHQLYTDWMYLWWVAYTNKMHGRIYIILKESLKNIPIFGWGAQFYNFIFLSRKWETDKPRFRRHLQHLKNATDPMWLLIFPEGTNLSKVTREKSAAWAKKQGISDMKHQLLPRSTGLQFCLQELKPTTNWLYDCTIAYEGVPPGMFGQDIFTLRSSFFEGRPPKSVNMHWRRWRISEIPIDNDAAFSMWLRNRWTEKDYLLEYFSRHNAFPSGDPIKAMQAEQAANKAEKSSSKGSDDGKSTTKPAPARPKNLPFITTEVKAGGWEEFLSIFGPITTAATALTSGDLDPNNIDFDALLSKVAQQQQLNLLSSGAAPKAPKNVEEMRKALTTASKPAGQPLTRNALEQNQRELAQAAARKNIPSTGDPNDAYKQTRQALMRASQPASGKQSTPNAKQTVKMTPTETMVTRPLSSFAVNKAAQQVKNVAAARKGSTQKTTTGAQKAAAGKPAVGKPAVNGGPAKAAAGKSQANGAPVKAGTGKSQANGGPVKAGSAKAPAKAPSKAAGKST</sequence>
<name>A0ACC3SBX1_9PEZI</name>